<evidence type="ECO:0000313" key="1">
    <source>
        <dbReference type="EMBL" id="GKI18946.1"/>
    </source>
</evidence>
<dbReference type="Proteomes" id="UP001055105">
    <property type="component" value="Unassembled WGS sequence"/>
</dbReference>
<comment type="caution">
    <text evidence="1">The sequence shown here is derived from an EMBL/GenBank/DDBJ whole genome shotgun (WGS) entry which is preliminary data.</text>
</comment>
<organism evidence="1 2">
    <name type="scientific">Alistipes finegoldii</name>
    <dbReference type="NCBI Taxonomy" id="214856"/>
    <lineage>
        <taxon>Bacteria</taxon>
        <taxon>Pseudomonadati</taxon>
        <taxon>Bacteroidota</taxon>
        <taxon>Bacteroidia</taxon>
        <taxon>Bacteroidales</taxon>
        <taxon>Rikenellaceae</taxon>
        <taxon>Alistipes</taxon>
    </lineage>
</organism>
<reference evidence="1" key="1">
    <citation type="submission" date="2022-01" db="EMBL/GenBank/DDBJ databases">
        <title>Novel bile acid biosynthetic pathways are enriched in the microbiome of centenarians.</title>
        <authorList>
            <person name="Sato Y."/>
            <person name="Atarashi K."/>
            <person name="Plichta R.D."/>
            <person name="Arai Y."/>
            <person name="Sasajima S."/>
            <person name="Kearney M.S."/>
            <person name="Suda W."/>
            <person name="Takeshita K."/>
            <person name="Sasaki T."/>
            <person name="Okamoto S."/>
            <person name="Skelly N.A."/>
            <person name="Okamura Y."/>
            <person name="Vlamakis H."/>
            <person name="Li Y."/>
            <person name="Tanoue T."/>
            <person name="Takei H."/>
            <person name="Nittono H."/>
            <person name="Narushima S."/>
            <person name="Irie J."/>
            <person name="Itoh H."/>
            <person name="Moriya K."/>
            <person name="Sugiura Y."/>
            <person name="Suematsu M."/>
            <person name="Moritoki N."/>
            <person name="Shibata S."/>
            <person name="Littman R.D."/>
            <person name="Fischbach A.M."/>
            <person name="Uwamino Y."/>
            <person name="Inoue T."/>
            <person name="Honda A."/>
            <person name="Hattori M."/>
            <person name="Murai T."/>
            <person name="Xavier J.R."/>
            <person name="Hirose N."/>
            <person name="Honda K."/>
        </authorList>
    </citation>
    <scope>NUCLEOTIDE SEQUENCE</scope>
    <source>
        <strain evidence="1">CE91-St16</strain>
    </source>
</reference>
<proteinExistence type="predicted"/>
<evidence type="ECO:0000313" key="2">
    <source>
        <dbReference type="Proteomes" id="UP001055105"/>
    </source>
</evidence>
<accession>A0AA37KVE7</accession>
<sequence length="162" mass="19275">MAADAVELLQREIRFSSGKRIYSLLYGYQYFTDRRFALKMRYTNNHFLTLVEPFDAHSETIVSYRHTKAIRQQPTVYLATDKGKWLEIVHEDNVSNDFRINIKVWYIPLLWGRRFADFGLPDLHVPGLRQWFCTLCVVPARFLVTAVRRLRRKWALRRAALP</sequence>
<gene>
    <name evidence="1" type="ORF">CE91St16_18540</name>
</gene>
<protein>
    <submittedName>
        <fullName evidence="1">Uncharacterized protein</fullName>
    </submittedName>
</protein>
<name>A0AA37KVE7_9BACT</name>
<dbReference type="RefSeq" id="WP_262906769.1">
    <property type="nucleotide sequence ID" value="NZ_AP025581.1"/>
</dbReference>
<dbReference type="EMBL" id="BQOL01000001">
    <property type="protein sequence ID" value="GKI18946.1"/>
    <property type="molecule type" value="Genomic_DNA"/>
</dbReference>
<dbReference type="AlphaFoldDB" id="A0AA37KVE7"/>